<dbReference type="InParanoid" id="W7X439"/>
<protein>
    <submittedName>
        <fullName evidence="2">Transmembrane protein, putative</fullName>
    </submittedName>
</protein>
<evidence type="ECO:0000313" key="3">
    <source>
        <dbReference type="Proteomes" id="UP000009168"/>
    </source>
</evidence>
<dbReference type="GeneID" id="24439212"/>
<keyword evidence="1" id="KW-0472">Membrane</keyword>
<evidence type="ECO:0000313" key="2">
    <source>
        <dbReference type="EMBL" id="EWS74080.1"/>
    </source>
</evidence>
<dbReference type="KEGG" id="tet:TTHERM_000483725"/>
<feature type="transmembrane region" description="Helical" evidence="1">
    <location>
        <begin position="26"/>
        <end position="46"/>
    </location>
</feature>
<evidence type="ECO:0000256" key="1">
    <source>
        <dbReference type="SAM" id="Phobius"/>
    </source>
</evidence>
<sequence length="190" mass="22689">MVITLNLIGFSKTSINIFCQFNIYNYFVHFIVLLAILILTEAIQICPRIMQKTKIFINNYFYFFNKSKIQSQQFFIHTSKSFISIQQYNSTSQNSLNLISQIYSKICQIQKKNYHVIQLKNTTESKDIIQNIFQSSYIPNKYHKKQKSTYLVQQIRNQYLLRHVFTLYSKQWMVEKQVCNQCIPINSSIF</sequence>
<dbReference type="EMBL" id="GG662667">
    <property type="protein sequence ID" value="EWS74080.1"/>
    <property type="molecule type" value="Genomic_DNA"/>
</dbReference>
<dbReference type="AlphaFoldDB" id="W7X439"/>
<keyword evidence="1 2" id="KW-0812">Transmembrane</keyword>
<keyword evidence="1" id="KW-1133">Transmembrane helix</keyword>
<proteinExistence type="predicted"/>
<reference evidence="3" key="1">
    <citation type="journal article" date="2006" name="PLoS Biol.">
        <title>Macronuclear genome sequence of the ciliate Tetrahymena thermophila, a model eukaryote.</title>
        <authorList>
            <person name="Eisen J.A."/>
            <person name="Coyne R.S."/>
            <person name="Wu M."/>
            <person name="Wu D."/>
            <person name="Thiagarajan M."/>
            <person name="Wortman J.R."/>
            <person name="Badger J.H."/>
            <person name="Ren Q."/>
            <person name="Amedeo P."/>
            <person name="Jones K.M."/>
            <person name="Tallon L.J."/>
            <person name="Delcher A.L."/>
            <person name="Salzberg S.L."/>
            <person name="Silva J.C."/>
            <person name="Haas B.J."/>
            <person name="Majoros W.H."/>
            <person name="Farzad M."/>
            <person name="Carlton J.M."/>
            <person name="Smith R.K. Jr."/>
            <person name="Garg J."/>
            <person name="Pearlman R.E."/>
            <person name="Karrer K.M."/>
            <person name="Sun L."/>
            <person name="Manning G."/>
            <person name="Elde N.C."/>
            <person name="Turkewitz A.P."/>
            <person name="Asai D.J."/>
            <person name="Wilkes D.E."/>
            <person name="Wang Y."/>
            <person name="Cai H."/>
            <person name="Collins K."/>
            <person name="Stewart B.A."/>
            <person name="Lee S.R."/>
            <person name="Wilamowska K."/>
            <person name="Weinberg Z."/>
            <person name="Ruzzo W.L."/>
            <person name="Wloga D."/>
            <person name="Gaertig J."/>
            <person name="Frankel J."/>
            <person name="Tsao C.-C."/>
            <person name="Gorovsky M.A."/>
            <person name="Keeling P.J."/>
            <person name="Waller R.F."/>
            <person name="Patron N.J."/>
            <person name="Cherry J.M."/>
            <person name="Stover N.A."/>
            <person name="Krieger C.J."/>
            <person name="del Toro C."/>
            <person name="Ryder H.F."/>
            <person name="Williamson S.C."/>
            <person name="Barbeau R.A."/>
            <person name="Hamilton E.P."/>
            <person name="Orias E."/>
        </authorList>
    </citation>
    <scope>NUCLEOTIDE SEQUENCE [LARGE SCALE GENOMIC DNA]</scope>
    <source>
        <strain evidence="3">SB210</strain>
    </source>
</reference>
<accession>W7X439</accession>
<dbReference type="RefSeq" id="XP_012653413.1">
    <property type="nucleotide sequence ID" value="XM_012797959.1"/>
</dbReference>
<name>W7X439_TETTS</name>
<dbReference type="Proteomes" id="UP000009168">
    <property type="component" value="Unassembled WGS sequence"/>
</dbReference>
<keyword evidence="3" id="KW-1185">Reference proteome</keyword>
<organism evidence="2 3">
    <name type="scientific">Tetrahymena thermophila (strain SB210)</name>
    <dbReference type="NCBI Taxonomy" id="312017"/>
    <lineage>
        <taxon>Eukaryota</taxon>
        <taxon>Sar</taxon>
        <taxon>Alveolata</taxon>
        <taxon>Ciliophora</taxon>
        <taxon>Intramacronucleata</taxon>
        <taxon>Oligohymenophorea</taxon>
        <taxon>Hymenostomatida</taxon>
        <taxon>Tetrahymenina</taxon>
        <taxon>Tetrahymenidae</taxon>
        <taxon>Tetrahymena</taxon>
    </lineage>
</organism>
<gene>
    <name evidence="2" type="ORF">TTHERM_000483725</name>
</gene>